<evidence type="ECO:0000313" key="1">
    <source>
        <dbReference type="EMBL" id="URF05452.1"/>
    </source>
</evidence>
<organism evidence="1 2">
    <name type="scientific">Cupriavidus campinensis</name>
    <dbReference type="NCBI Taxonomy" id="151783"/>
    <lineage>
        <taxon>Bacteria</taxon>
        <taxon>Pseudomonadati</taxon>
        <taxon>Pseudomonadota</taxon>
        <taxon>Betaproteobacteria</taxon>
        <taxon>Burkholderiales</taxon>
        <taxon>Burkholderiaceae</taxon>
        <taxon>Cupriavidus</taxon>
    </lineage>
</organism>
<dbReference type="Proteomes" id="UP001056132">
    <property type="component" value="Chromosome 1"/>
</dbReference>
<dbReference type="EMBL" id="CP097330">
    <property type="protein sequence ID" value="URF05452.1"/>
    <property type="molecule type" value="Genomic_DNA"/>
</dbReference>
<accession>A0AAE9I3K9</accession>
<gene>
    <name evidence="1" type="ORF">M5D45_06510</name>
</gene>
<sequence>MTETEVITAETGTVALLNKSEIDMQITTAHKFPRSIKRFRDETLAMVTLNENIAQECIYALPRDGKTIEGPSARFAEVVASAWGNSRAGARVINDQGEFVTAQGVFHDLERNVAITYEVQRRITDKKGNRFKPDMIGVTANAACSIALRNAILKGVPKAFWSDMYEQARATAVGNVQTLANRRARAITVLQRYGVSPEKVYAFLGVAGQEDITVEHLTTLFGITTSLKEGEATAEEVFTGEVRGPASGGDAQPAAGSAKPACTDEVFKKKAPGWKKAIESGLKTVNEVIAMVETKEALTPEQKMEIASWAAPATEGN</sequence>
<reference evidence="1" key="1">
    <citation type="journal article" date="2022" name="Microbiol. Resour. Announc.">
        <title>Genome Sequence of Cupriavidus campinensis Strain G5, a Member of a Bacterial Consortium Capable of Polyethylene Degradation.</title>
        <authorList>
            <person name="Schneider B."/>
            <person name="Pfeiffer F."/>
            <person name="Dyall-Smith M."/>
            <person name="Kunte H.J."/>
        </authorList>
    </citation>
    <scope>NUCLEOTIDE SEQUENCE</scope>
    <source>
        <strain evidence="1">G5</strain>
    </source>
</reference>
<dbReference type="RefSeq" id="WP_250025210.1">
    <property type="nucleotide sequence ID" value="NZ_CP097330.1"/>
</dbReference>
<name>A0AAE9I3K9_9BURK</name>
<proteinExistence type="predicted"/>
<protein>
    <submittedName>
        <fullName evidence="1">Uncharacterized protein</fullName>
    </submittedName>
</protein>
<reference evidence="1" key="2">
    <citation type="submission" date="2022-05" db="EMBL/GenBank/DDBJ databases">
        <authorList>
            <person name="Kunte H.-J."/>
        </authorList>
    </citation>
    <scope>NUCLEOTIDE SEQUENCE</scope>
    <source>
        <strain evidence="1">G5</strain>
    </source>
</reference>
<evidence type="ECO:0000313" key="2">
    <source>
        <dbReference type="Proteomes" id="UP001056132"/>
    </source>
</evidence>
<dbReference type="AlphaFoldDB" id="A0AAE9I3K9"/>
<dbReference type="KEGG" id="ccam:M5D45_06510"/>